<dbReference type="Proteomes" id="UP001055072">
    <property type="component" value="Unassembled WGS sequence"/>
</dbReference>
<name>A0ACB8TW41_9APHY</name>
<comment type="caution">
    <text evidence="1">The sequence shown here is derived from an EMBL/GenBank/DDBJ whole genome shotgun (WGS) entry which is preliminary data.</text>
</comment>
<accession>A0ACB8TW41</accession>
<evidence type="ECO:0000313" key="1">
    <source>
        <dbReference type="EMBL" id="KAI0086019.1"/>
    </source>
</evidence>
<gene>
    <name evidence="1" type="ORF">BDY19DRAFT_962578</name>
</gene>
<sequence>MSGQATQRPTPLRGRKKFILDVQDAMKRCTEGWTVEILRVENLRHGEDEGSILCEILRAPGNAHLMSLSIIISDTSDYPNNHSFFCCTTSQGEVAPCILDALQAVPEEGHCSIEALLQKLLASCARRLSKSTYGVASHDDGNSGDYDDYEGSFQDEDSDSNMYDDDDDDEYYGISPGTTKSGIDMSVLRRDFNEIVACDYRPGIVRIGSNEVAVSVSKPAFKLTDNIPPQALSAWDSRLLSSVKHLTLIITGIRGVYPILSPDGTLNPLLNEVTFRVGLTPRYKPDKELVLRLSRTFIHREEEPRAVTPADSESTDDSENQDAEDLEFGVIPPVQGMEGEEGPEESFSFSLSSSLEALMNDRFIDLLQIRCRYGLGWAAAEALINEVHRTQRKAEDIYQEHTQELLLEDREENQLAYTNRLPEDPLRAPDRDWHHNLPLYAFSYLLRRLTLCSRYCLVCYNKLRTNFQALKPYVCDNKLCTYQYYNLNRGPSLEYEICSKPETVDLLVSLAYSAASGGSLHGFPDGLELQVPSVFPPYISVDFDSMDTPAAKNSAVMTLLDRLPSVKEMKMQLEWNSKTSMRTRSLKEMYPDVPPASWQLLRWCVGSCTAQLEKLTSPEDCIVGVGSEWRQYRLAVGAPDAEAKFKAAQVEAQKWDENAQRYPSLYAFHGSPTHNWHSIIRHGLWCKETAHGRAHGDGVYFAKDGNLSISAYSRSTGSSWTKSNLQVSSCVALAEIVNLPQNFRSSHPYFVVQQTDWIVCRYLLVKALVEDDTTLQMPRDDIHIPIINLDPKHTLSLGQRAIAIPNPTFKLERLLIQRGRDFIEGDYDEEDYQVFLEQNQQDLGRPDLPTPAPAVLAPTERPIDDWFHDPGWVQACVEHMLPPPTDASPIATTSLQRELVRMMKEQDDAKSLKDLGWYMSPDFVGDNLFHWIAEVHSFDPALPIARDMRARNVNSIVFEILFPPTYPHSPPFFRILKPRFLPFIHGGGGHVTGGGSMCMDLLTADGWLPSYSISAILLQIKLAISNLDPRPARLAANWDRPYTMQEAIAGYKRAAQAHGWRIPQGIDRLESSSWM</sequence>
<organism evidence="1 2">
    <name type="scientific">Irpex rosettiformis</name>
    <dbReference type="NCBI Taxonomy" id="378272"/>
    <lineage>
        <taxon>Eukaryota</taxon>
        <taxon>Fungi</taxon>
        <taxon>Dikarya</taxon>
        <taxon>Basidiomycota</taxon>
        <taxon>Agaricomycotina</taxon>
        <taxon>Agaricomycetes</taxon>
        <taxon>Polyporales</taxon>
        <taxon>Irpicaceae</taxon>
        <taxon>Irpex</taxon>
    </lineage>
</organism>
<reference evidence="1" key="1">
    <citation type="journal article" date="2021" name="Environ. Microbiol.">
        <title>Gene family expansions and transcriptome signatures uncover fungal adaptations to wood decay.</title>
        <authorList>
            <person name="Hage H."/>
            <person name="Miyauchi S."/>
            <person name="Viragh M."/>
            <person name="Drula E."/>
            <person name="Min B."/>
            <person name="Chaduli D."/>
            <person name="Navarro D."/>
            <person name="Favel A."/>
            <person name="Norest M."/>
            <person name="Lesage-Meessen L."/>
            <person name="Balint B."/>
            <person name="Merenyi Z."/>
            <person name="de Eugenio L."/>
            <person name="Morin E."/>
            <person name="Martinez A.T."/>
            <person name="Baldrian P."/>
            <person name="Stursova M."/>
            <person name="Martinez M.J."/>
            <person name="Novotny C."/>
            <person name="Magnuson J.K."/>
            <person name="Spatafora J.W."/>
            <person name="Maurice S."/>
            <person name="Pangilinan J."/>
            <person name="Andreopoulos W."/>
            <person name="LaButti K."/>
            <person name="Hundley H."/>
            <person name="Na H."/>
            <person name="Kuo A."/>
            <person name="Barry K."/>
            <person name="Lipzen A."/>
            <person name="Henrissat B."/>
            <person name="Riley R."/>
            <person name="Ahrendt S."/>
            <person name="Nagy L.G."/>
            <person name="Grigoriev I.V."/>
            <person name="Martin F."/>
            <person name="Rosso M.N."/>
        </authorList>
    </citation>
    <scope>NUCLEOTIDE SEQUENCE</scope>
    <source>
        <strain evidence="1">CBS 384.51</strain>
    </source>
</reference>
<proteinExistence type="predicted"/>
<protein>
    <submittedName>
        <fullName evidence="1">Uncharacterized protein</fullName>
    </submittedName>
</protein>
<dbReference type="EMBL" id="MU274926">
    <property type="protein sequence ID" value="KAI0086019.1"/>
    <property type="molecule type" value="Genomic_DNA"/>
</dbReference>
<evidence type="ECO:0000313" key="2">
    <source>
        <dbReference type="Proteomes" id="UP001055072"/>
    </source>
</evidence>
<keyword evidence="2" id="KW-1185">Reference proteome</keyword>